<proteinExistence type="predicted"/>
<keyword evidence="3" id="KW-1185">Reference proteome</keyword>
<name>A0A1M6SJP1_9BACT</name>
<evidence type="ECO:0008006" key="4">
    <source>
        <dbReference type="Google" id="ProtNLM"/>
    </source>
</evidence>
<keyword evidence="1" id="KW-0732">Signal</keyword>
<feature type="signal peptide" evidence="1">
    <location>
        <begin position="1"/>
        <end position="17"/>
    </location>
</feature>
<evidence type="ECO:0000256" key="1">
    <source>
        <dbReference type="SAM" id="SignalP"/>
    </source>
</evidence>
<protein>
    <recommendedName>
        <fullName evidence="4">SmpA / OmlA family protein</fullName>
    </recommendedName>
</protein>
<evidence type="ECO:0000313" key="2">
    <source>
        <dbReference type="EMBL" id="SHK44925.1"/>
    </source>
</evidence>
<dbReference type="RefSeq" id="WP_073281533.1">
    <property type="nucleotide sequence ID" value="NZ_FRAS01000003.1"/>
</dbReference>
<evidence type="ECO:0000313" key="3">
    <source>
        <dbReference type="Proteomes" id="UP000183947"/>
    </source>
</evidence>
<accession>A0A1M6SJP1</accession>
<dbReference type="EMBL" id="FRAS01000003">
    <property type="protein sequence ID" value="SHK44925.1"/>
    <property type="molecule type" value="Genomic_DNA"/>
</dbReference>
<gene>
    <name evidence="2" type="ORF">SAMN02746009_00897</name>
</gene>
<dbReference type="AlphaFoldDB" id="A0A1M6SJP1"/>
<dbReference type="PROSITE" id="PS51257">
    <property type="entry name" value="PROKAR_LIPOPROTEIN"/>
    <property type="match status" value="1"/>
</dbReference>
<dbReference type="OrthoDB" id="981332at2"/>
<dbReference type="STRING" id="1121959.SAMN02746009_00897"/>
<reference evidence="3" key="1">
    <citation type="submission" date="2016-11" db="EMBL/GenBank/DDBJ databases">
        <authorList>
            <person name="Varghese N."/>
            <person name="Submissions S."/>
        </authorList>
    </citation>
    <scope>NUCLEOTIDE SEQUENCE [LARGE SCALE GENOMIC DNA]</scope>
    <source>
        <strain evidence="3">DSM 18569</strain>
    </source>
</reference>
<organism evidence="2 3">
    <name type="scientific">Hymenobacter psychrotolerans DSM 18569</name>
    <dbReference type="NCBI Taxonomy" id="1121959"/>
    <lineage>
        <taxon>Bacteria</taxon>
        <taxon>Pseudomonadati</taxon>
        <taxon>Bacteroidota</taxon>
        <taxon>Cytophagia</taxon>
        <taxon>Cytophagales</taxon>
        <taxon>Hymenobacteraceae</taxon>
        <taxon>Hymenobacter</taxon>
    </lineage>
</organism>
<dbReference type="Proteomes" id="UP000183947">
    <property type="component" value="Unassembled WGS sequence"/>
</dbReference>
<feature type="chain" id="PRO_5012793808" description="SmpA / OmlA family protein" evidence="1">
    <location>
        <begin position="18"/>
        <end position="130"/>
    </location>
</feature>
<sequence length="130" mass="14385">MLLRRFLLLLCAASLLASCGGSQPQLPGFDTSAWRSDPYGCKSVRSNQAKALLAGKEQLYGLRTATIDKMLGRPDEEELAEQTEKIYYYYLEPGLQCEPAHQRSGANKISIRFGSLGTVTEILTDKPLSR</sequence>